<evidence type="ECO:0000313" key="3">
    <source>
        <dbReference type="Proteomes" id="UP000217199"/>
    </source>
</evidence>
<name>A0A286UHN0_9AGAM</name>
<evidence type="ECO:0000256" key="1">
    <source>
        <dbReference type="SAM" id="SignalP"/>
    </source>
</evidence>
<comment type="caution">
    <text evidence="2">The sequence shown here is derived from an EMBL/GenBank/DDBJ whole genome shotgun (WGS) entry which is preliminary data.</text>
</comment>
<dbReference type="InParanoid" id="A0A286UHN0"/>
<reference evidence="2 3" key="1">
    <citation type="journal article" date="2017" name="Mol. Ecol.">
        <title>Comparative and population genomic landscape of Phellinus noxius: A hypervariable fungus causing root rot in trees.</title>
        <authorList>
            <person name="Chung C.L."/>
            <person name="Lee T.J."/>
            <person name="Akiba M."/>
            <person name="Lee H.H."/>
            <person name="Kuo T.H."/>
            <person name="Liu D."/>
            <person name="Ke H.M."/>
            <person name="Yokoi T."/>
            <person name="Roa M.B."/>
            <person name="Lu M.J."/>
            <person name="Chang Y.Y."/>
            <person name="Ann P.J."/>
            <person name="Tsai J.N."/>
            <person name="Chen C.Y."/>
            <person name="Tzean S.S."/>
            <person name="Ota Y."/>
            <person name="Hattori T."/>
            <person name="Sahashi N."/>
            <person name="Liou R.F."/>
            <person name="Kikuchi T."/>
            <person name="Tsai I.J."/>
        </authorList>
    </citation>
    <scope>NUCLEOTIDE SEQUENCE [LARGE SCALE GENOMIC DNA]</scope>
    <source>
        <strain evidence="2 3">FFPRI411160</strain>
    </source>
</reference>
<keyword evidence="1" id="KW-0732">Signal</keyword>
<evidence type="ECO:0000313" key="2">
    <source>
        <dbReference type="EMBL" id="PAV19097.1"/>
    </source>
</evidence>
<dbReference type="Proteomes" id="UP000217199">
    <property type="component" value="Unassembled WGS sequence"/>
</dbReference>
<feature type="chain" id="PRO_5013910950" description="Secreted protein" evidence="1">
    <location>
        <begin position="18"/>
        <end position="103"/>
    </location>
</feature>
<accession>A0A286UHN0</accession>
<organism evidence="2 3">
    <name type="scientific">Pyrrhoderma noxium</name>
    <dbReference type="NCBI Taxonomy" id="2282107"/>
    <lineage>
        <taxon>Eukaryota</taxon>
        <taxon>Fungi</taxon>
        <taxon>Dikarya</taxon>
        <taxon>Basidiomycota</taxon>
        <taxon>Agaricomycotina</taxon>
        <taxon>Agaricomycetes</taxon>
        <taxon>Hymenochaetales</taxon>
        <taxon>Hymenochaetaceae</taxon>
        <taxon>Pyrrhoderma</taxon>
    </lineage>
</organism>
<proteinExistence type="predicted"/>
<evidence type="ECO:0008006" key="4">
    <source>
        <dbReference type="Google" id="ProtNLM"/>
    </source>
</evidence>
<dbReference type="EMBL" id="NBII01000005">
    <property type="protein sequence ID" value="PAV19097.1"/>
    <property type="molecule type" value="Genomic_DNA"/>
</dbReference>
<protein>
    <recommendedName>
        <fullName evidence="4">Secreted protein</fullName>
    </recommendedName>
</protein>
<sequence>MPWLALASWLTLAETDASKTVIVTNQDKKHNIRHKSYSLNSTRIQQKSTGGNRAITEGVYMRTQTTSPSSSQIHNPNTTLMHLELLAQIIEQVFEFGVKSYAA</sequence>
<dbReference type="AlphaFoldDB" id="A0A286UHN0"/>
<feature type="signal peptide" evidence="1">
    <location>
        <begin position="1"/>
        <end position="17"/>
    </location>
</feature>
<gene>
    <name evidence="2" type="ORF">PNOK_0594100</name>
</gene>
<keyword evidence="3" id="KW-1185">Reference proteome</keyword>